<evidence type="ECO:0000256" key="9">
    <source>
        <dbReference type="ARBA" id="ARBA00031155"/>
    </source>
</evidence>
<evidence type="ECO:0000256" key="7">
    <source>
        <dbReference type="ARBA" id="ARBA00023002"/>
    </source>
</evidence>
<keyword evidence="7" id="KW-0560">Oxidoreductase</keyword>
<dbReference type="PANTHER" id="PTHR42747:SF3">
    <property type="entry name" value="NITRONATE MONOOXYGENASE-RELATED"/>
    <property type="match status" value="1"/>
</dbReference>
<dbReference type="EMBL" id="VZPB01000010">
    <property type="protein sequence ID" value="KAB0583831.1"/>
    <property type="molecule type" value="Genomic_DNA"/>
</dbReference>
<reference evidence="12 13" key="1">
    <citation type="submission" date="2019-09" db="EMBL/GenBank/DDBJ databases">
        <title>Draft genome sequences of 48 bacterial type strains from the CCUG.</title>
        <authorList>
            <person name="Tunovic T."/>
            <person name="Pineiro-Iglesias B."/>
            <person name="Unosson C."/>
            <person name="Inganas E."/>
            <person name="Ohlen M."/>
            <person name="Cardew S."/>
            <person name="Jensie-Markopoulos S."/>
            <person name="Salva-Serra F."/>
            <person name="Jaen-Luchoro D."/>
            <person name="Karlsson R."/>
            <person name="Svensson-Stadler L."/>
            <person name="Chun J."/>
            <person name="Moore E."/>
        </authorList>
    </citation>
    <scope>NUCLEOTIDE SEQUENCE [LARGE SCALE GENOMIC DNA]</scope>
    <source>
        <strain evidence="12 13">CCUG 30977</strain>
    </source>
</reference>
<dbReference type="PANTHER" id="PTHR42747">
    <property type="entry name" value="NITRONATE MONOOXYGENASE-RELATED"/>
    <property type="match status" value="1"/>
</dbReference>
<comment type="catalytic activity">
    <reaction evidence="10">
        <text>3 propionate 3-nitronate + 3 O2 + H2O = 3 3-oxopropanoate + 2 nitrate + nitrite + H2O2 + 3 H(+)</text>
        <dbReference type="Rhea" id="RHEA:57332"/>
        <dbReference type="ChEBI" id="CHEBI:15377"/>
        <dbReference type="ChEBI" id="CHEBI:15378"/>
        <dbReference type="ChEBI" id="CHEBI:15379"/>
        <dbReference type="ChEBI" id="CHEBI:16240"/>
        <dbReference type="ChEBI" id="CHEBI:16301"/>
        <dbReference type="ChEBI" id="CHEBI:17632"/>
        <dbReference type="ChEBI" id="CHEBI:33190"/>
        <dbReference type="ChEBI" id="CHEBI:136067"/>
    </reaction>
</comment>
<evidence type="ECO:0000256" key="5">
    <source>
        <dbReference type="ARBA" id="ARBA00022643"/>
    </source>
</evidence>
<keyword evidence="13" id="KW-1185">Reference proteome</keyword>
<dbReference type="Pfam" id="PF03060">
    <property type="entry name" value="NMO"/>
    <property type="match status" value="1"/>
</dbReference>
<dbReference type="InterPro" id="IPR004136">
    <property type="entry name" value="NMO"/>
</dbReference>
<evidence type="ECO:0000256" key="6">
    <source>
        <dbReference type="ARBA" id="ARBA00022741"/>
    </source>
</evidence>
<comment type="similarity">
    <text evidence="2">Belongs to the nitronate monooxygenase family. NMO class I subfamily.</text>
</comment>
<keyword evidence="5" id="KW-0288">FMN</keyword>
<evidence type="ECO:0000256" key="8">
    <source>
        <dbReference type="ARBA" id="ARBA00023033"/>
    </source>
</evidence>
<keyword evidence="4" id="KW-0285">Flavoprotein</keyword>
<evidence type="ECO:0000256" key="3">
    <source>
        <dbReference type="ARBA" id="ARBA00022575"/>
    </source>
</evidence>
<comment type="cofactor">
    <cofactor evidence="1">
        <name>FMN</name>
        <dbReference type="ChEBI" id="CHEBI:58210"/>
    </cofactor>
</comment>
<dbReference type="AlphaFoldDB" id="A0A643FE16"/>
<dbReference type="OrthoDB" id="9778912at2"/>
<dbReference type="SUPFAM" id="SSF51412">
    <property type="entry name" value="Inosine monophosphate dehydrogenase (IMPDH)"/>
    <property type="match status" value="1"/>
</dbReference>
<dbReference type="RefSeq" id="WP_151123296.1">
    <property type="nucleotide sequence ID" value="NZ_CP088082.1"/>
</dbReference>
<evidence type="ECO:0000313" key="13">
    <source>
        <dbReference type="Proteomes" id="UP000430120"/>
    </source>
</evidence>
<sequence length="362" mass="37310">MPSDSALLARLGLRHPIFQAPMAGVSTPRLAAAVSNAGGLGALGIGASTAAQARAMIEETLALTDRPFNVNVFCHAPAPDDPAGDAAWLAHLAPRFQALGLTPPAQLREIYRSFVQADDVFALLLELRPAVVSFHFGLPAAAWITALRQAGIVTLATATCPAEARQIEAAGVDAIVAQGIEAGGHRGMFDPSAPDEGLSTLVLLQRLRHETGLPLIAAGGLMDGAGIRAALALGAVAAQLGTAFVLCPESAADAAYRAALQSERAEHTRLTRVLSGRPARGLLGPFIAEGEQLPAGLQPAAYPRAYDATKQLHAAASREGGRDEATQYAAHWAGQGAPLARALPAEVLVDTLVAEMALPAQA</sequence>
<evidence type="ECO:0000256" key="11">
    <source>
        <dbReference type="ARBA" id="ARBA00067136"/>
    </source>
</evidence>
<dbReference type="GO" id="GO:0000166">
    <property type="term" value="F:nucleotide binding"/>
    <property type="evidence" value="ECO:0007669"/>
    <property type="project" value="UniProtKB-KW"/>
</dbReference>
<accession>A0A643FE16</accession>
<keyword evidence="6" id="KW-0547">Nucleotide-binding</keyword>
<evidence type="ECO:0000256" key="2">
    <source>
        <dbReference type="ARBA" id="ARBA00009881"/>
    </source>
</evidence>
<dbReference type="FunFam" id="3.20.20.70:FF:000154">
    <property type="entry name" value="Probable nitronate monooxygenase"/>
    <property type="match status" value="1"/>
</dbReference>
<dbReference type="Gene3D" id="3.20.20.70">
    <property type="entry name" value="Aldolase class I"/>
    <property type="match status" value="1"/>
</dbReference>
<organism evidence="12 13">
    <name type="scientific">Ideonella dechloratans</name>
    <dbReference type="NCBI Taxonomy" id="36863"/>
    <lineage>
        <taxon>Bacteria</taxon>
        <taxon>Pseudomonadati</taxon>
        <taxon>Pseudomonadota</taxon>
        <taxon>Betaproteobacteria</taxon>
        <taxon>Burkholderiales</taxon>
        <taxon>Sphaerotilaceae</taxon>
        <taxon>Ideonella</taxon>
    </lineage>
</organism>
<keyword evidence="8 12" id="KW-0503">Monooxygenase</keyword>
<protein>
    <recommendedName>
        <fullName evidence="11">Nitronate monooxygenase</fullName>
    </recommendedName>
    <alternativeName>
        <fullName evidence="9">Propionate 3-nitronate monooxygenase</fullName>
    </alternativeName>
</protein>
<gene>
    <name evidence="12" type="ORF">F7Q92_06085</name>
</gene>
<dbReference type="GO" id="GO:0018580">
    <property type="term" value="F:nitronate monooxygenase activity"/>
    <property type="evidence" value="ECO:0007669"/>
    <property type="project" value="InterPro"/>
</dbReference>
<evidence type="ECO:0000313" key="12">
    <source>
        <dbReference type="EMBL" id="KAB0583831.1"/>
    </source>
</evidence>
<dbReference type="CDD" id="cd04730">
    <property type="entry name" value="NPD_like"/>
    <property type="match status" value="1"/>
</dbReference>
<keyword evidence="3" id="KW-0216">Detoxification</keyword>
<evidence type="ECO:0000256" key="4">
    <source>
        <dbReference type="ARBA" id="ARBA00022630"/>
    </source>
</evidence>
<comment type="caution">
    <text evidence="12">The sequence shown here is derived from an EMBL/GenBank/DDBJ whole genome shotgun (WGS) entry which is preliminary data.</text>
</comment>
<dbReference type="InterPro" id="IPR013785">
    <property type="entry name" value="Aldolase_TIM"/>
</dbReference>
<evidence type="ECO:0000256" key="10">
    <source>
        <dbReference type="ARBA" id="ARBA00049401"/>
    </source>
</evidence>
<proteinExistence type="inferred from homology"/>
<dbReference type="GO" id="GO:0009636">
    <property type="term" value="P:response to toxic substance"/>
    <property type="evidence" value="ECO:0007669"/>
    <property type="project" value="UniProtKB-KW"/>
</dbReference>
<name>A0A643FE16_IDEDE</name>
<dbReference type="Proteomes" id="UP000430120">
    <property type="component" value="Unassembled WGS sequence"/>
</dbReference>
<evidence type="ECO:0000256" key="1">
    <source>
        <dbReference type="ARBA" id="ARBA00001917"/>
    </source>
</evidence>